<dbReference type="CDD" id="cd16037">
    <property type="entry name" value="sulfatase_like"/>
    <property type="match status" value="1"/>
</dbReference>
<dbReference type="InterPro" id="IPR017850">
    <property type="entry name" value="Alkaline_phosphatase_core_sf"/>
</dbReference>
<dbReference type="PANTHER" id="PTHR46615">
    <property type="entry name" value="ARYLSULFATASE K"/>
    <property type="match status" value="1"/>
</dbReference>
<dbReference type="SUPFAM" id="SSF53649">
    <property type="entry name" value="Alkaline phosphatase-like"/>
    <property type="match status" value="1"/>
</dbReference>
<dbReference type="Proteomes" id="UP001315686">
    <property type="component" value="Unassembled WGS sequence"/>
</dbReference>
<dbReference type="PANTHER" id="PTHR46615:SF1">
    <property type="entry name" value="ARYLSULFATASE K"/>
    <property type="match status" value="1"/>
</dbReference>
<name>A0AAP2CUU8_9RHOB</name>
<dbReference type="GO" id="GO:0004065">
    <property type="term" value="F:arylsulfatase activity"/>
    <property type="evidence" value="ECO:0007669"/>
    <property type="project" value="TreeGrafter"/>
</dbReference>
<feature type="domain" description="Sulfatase N-terminal" evidence="1">
    <location>
        <begin position="6"/>
        <end position="345"/>
    </location>
</feature>
<dbReference type="GO" id="GO:0015024">
    <property type="term" value="F:glucuronate-2-sulfatase activity"/>
    <property type="evidence" value="ECO:0007669"/>
    <property type="project" value="TreeGrafter"/>
</dbReference>
<evidence type="ECO:0000313" key="3">
    <source>
        <dbReference type="Proteomes" id="UP001315686"/>
    </source>
</evidence>
<protein>
    <submittedName>
        <fullName evidence="2">Sulfatase-like hydrolase/transferase</fullName>
    </submittedName>
</protein>
<evidence type="ECO:0000313" key="2">
    <source>
        <dbReference type="EMBL" id="MBT0958956.1"/>
    </source>
</evidence>
<dbReference type="EMBL" id="JADQAZ010000003">
    <property type="protein sequence ID" value="MBT0958956.1"/>
    <property type="molecule type" value="Genomic_DNA"/>
</dbReference>
<gene>
    <name evidence="2" type="ORF">IV417_16335</name>
</gene>
<keyword evidence="3" id="KW-1185">Reference proteome</keyword>
<dbReference type="AlphaFoldDB" id="A0AAP2CUU8"/>
<dbReference type="Gene3D" id="3.40.720.10">
    <property type="entry name" value="Alkaline Phosphatase, subunit A"/>
    <property type="match status" value="1"/>
</dbReference>
<sequence length="478" mass="52473">MSAKPRNLLFILSDEHNRDISGCYGHPFVKTPNIDRLAAQGTRFTSGYCNSPICVPSRAALATGKYGHETGCWDNAHPFTGAQRSWHAALREKAVDVTSIGKLHYRSEEDDNGFTQSILPVHVIGGKGDLKGLFRKDTSLKKDGSGLAKGAGVGTSDYWRYDTSITQASKEWLAERAKSNNEEPFVLFVSLVLPHFPLIAEEEYYDLYKDLDLETLSQGLTAPATDHPTIRRMAEYLNYNDHFDAASKAVAMRCYFAMVTRLDDMIGELLAELETSGLSDTTDVIYTSDHGECLGNREFWGKSNMYEESAGIPMILAGHNIPRGAVVDTPVSLIDIAPTVADVTGRDVGGEGYRGKSLIALANGQDPGRAVFSEYHATGANTGMFMLRKGAWKYVYYVDAPCQLFDLRSDPQELTDLSADPAFADVRKTLDAELRAICDPEAVNARAFADQARTVEINGGRDKVLQEKELAFTPAPTT</sequence>
<dbReference type="InterPro" id="IPR000917">
    <property type="entry name" value="Sulfatase_N"/>
</dbReference>
<reference evidence="2 3" key="1">
    <citation type="journal article" date="2021" name="Arch. Microbiol.">
        <title>Harenicola maris gen. nov., sp. nov. isolated from the Sea of Japan shallow sediments.</title>
        <authorList>
            <person name="Romanenko L.A."/>
            <person name="Kurilenko V.V."/>
            <person name="Chernysheva N.Y."/>
            <person name="Tekutyeva L.A."/>
            <person name="Velansky P.V."/>
            <person name="Svetashev V.I."/>
            <person name="Isaeva M.P."/>
        </authorList>
    </citation>
    <scope>NUCLEOTIDE SEQUENCE [LARGE SCALE GENOMIC DNA]</scope>
    <source>
        <strain evidence="2 3">KMM 3653</strain>
    </source>
</reference>
<dbReference type="Pfam" id="PF00884">
    <property type="entry name" value="Sulfatase"/>
    <property type="match status" value="1"/>
</dbReference>
<dbReference type="InterPro" id="IPR051849">
    <property type="entry name" value="GAG-degrading_sulfatase"/>
</dbReference>
<organism evidence="2 3">
    <name type="scientific">Harenicola maris</name>
    <dbReference type="NCBI Taxonomy" id="2841044"/>
    <lineage>
        <taxon>Bacteria</taxon>
        <taxon>Pseudomonadati</taxon>
        <taxon>Pseudomonadota</taxon>
        <taxon>Alphaproteobacteria</taxon>
        <taxon>Rhodobacterales</taxon>
        <taxon>Paracoccaceae</taxon>
        <taxon>Harenicola</taxon>
    </lineage>
</organism>
<comment type="caution">
    <text evidence="2">The sequence shown here is derived from an EMBL/GenBank/DDBJ whole genome shotgun (WGS) entry which is preliminary data.</text>
</comment>
<proteinExistence type="predicted"/>
<evidence type="ECO:0000259" key="1">
    <source>
        <dbReference type="Pfam" id="PF00884"/>
    </source>
</evidence>
<keyword evidence="2" id="KW-0378">Hydrolase</keyword>
<dbReference type="RefSeq" id="WP_327795169.1">
    <property type="nucleotide sequence ID" value="NZ_JADQAZ010000003.1"/>
</dbReference>
<accession>A0AAP2CUU8</accession>